<evidence type="ECO:0000256" key="1">
    <source>
        <dbReference type="SAM" id="MobiDB-lite"/>
    </source>
</evidence>
<protein>
    <submittedName>
        <fullName evidence="2">Uncharacterized protein</fullName>
    </submittedName>
</protein>
<evidence type="ECO:0000313" key="3">
    <source>
        <dbReference type="Proteomes" id="UP000034681"/>
    </source>
</evidence>
<dbReference type="EMBL" id="AJTX02000004">
    <property type="protein sequence ID" value="KKJ00389.1"/>
    <property type="molecule type" value="Genomic_DNA"/>
</dbReference>
<reference evidence="2" key="1">
    <citation type="submission" date="2012-04" db="EMBL/GenBank/DDBJ databases">
        <authorList>
            <person name="Borisov I.G."/>
            <person name="Ivanikova N.V."/>
            <person name="Pinevich A.V."/>
        </authorList>
    </citation>
    <scope>NUCLEOTIDE SEQUENCE</scope>
    <source>
        <strain evidence="2">CALU 1027</strain>
    </source>
</reference>
<comment type="caution">
    <text evidence="2">The sequence shown here is derived from an EMBL/GenBank/DDBJ whole genome shotgun (WGS) entry which is preliminary data.</text>
</comment>
<keyword evidence="3" id="KW-1185">Reference proteome</keyword>
<dbReference type="Proteomes" id="UP000034681">
    <property type="component" value="Unassembled WGS sequence"/>
</dbReference>
<name>A0A0M2Q0C4_PROHO</name>
<dbReference type="RefSeq" id="WP_026099373.1">
    <property type="nucleotide sequence ID" value="NZ_KB235933.1"/>
</dbReference>
<sequence>MPLPEIYLLGVENPGFCGGGCEMVGFHREETGVLTHVPLPESWLLGVENPGFSGGGCEMVGFHREETGVLTQNKKKKKAPKALKEKIKEKGKKEKGKSAKKGVLRAQNQPAAKQHENLG</sequence>
<proteinExistence type="predicted"/>
<feature type="compositionally biased region" description="Basic residues" evidence="1">
    <location>
        <begin position="93"/>
        <end position="103"/>
    </location>
</feature>
<gene>
    <name evidence="2" type="ORF">PROH_12140</name>
</gene>
<dbReference type="AlphaFoldDB" id="A0A0M2Q0C4"/>
<organism evidence="2 3">
    <name type="scientific">Prochlorothrix hollandica PCC 9006 = CALU 1027</name>
    <dbReference type="NCBI Taxonomy" id="317619"/>
    <lineage>
        <taxon>Bacteria</taxon>
        <taxon>Bacillati</taxon>
        <taxon>Cyanobacteriota</taxon>
        <taxon>Cyanophyceae</taxon>
        <taxon>Prochlorotrichales</taxon>
        <taxon>Prochlorotrichaceae</taxon>
        <taxon>Prochlorothrix</taxon>
    </lineage>
</organism>
<accession>A0A0M2Q0C4</accession>
<feature type="compositionally biased region" description="Basic and acidic residues" evidence="1">
    <location>
        <begin position="82"/>
        <end position="92"/>
    </location>
</feature>
<feature type="region of interest" description="Disordered" evidence="1">
    <location>
        <begin position="67"/>
        <end position="119"/>
    </location>
</feature>
<evidence type="ECO:0000313" key="2">
    <source>
        <dbReference type="EMBL" id="KKJ00389.1"/>
    </source>
</evidence>